<dbReference type="PANTHER" id="PTHR23150">
    <property type="entry name" value="SULFATASE MODIFYING FACTOR 1, 2"/>
    <property type="match status" value="1"/>
</dbReference>
<reference evidence="2 3" key="1">
    <citation type="submission" date="2019-07" db="EMBL/GenBank/DDBJ databases">
        <title>Genomic Encyclopedia of Type Strains, Phase IV (KMG-IV): sequencing the most valuable type-strain genomes for metagenomic binning, comparative biology and taxonomic classification.</title>
        <authorList>
            <person name="Goeker M."/>
        </authorList>
    </citation>
    <scope>NUCLEOTIDE SEQUENCE [LARGE SCALE GENOMIC DNA]</scope>
    <source>
        <strain evidence="2 3">DSM 18961</strain>
    </source>
</reference>
<dbReference type="Pfam" id="PF03781">
    <property type="entry name" value="FGE-sulfatase"/>
    <property type="match status" value="1"/>
</dbReference>
<dbReference type="InterPro" id="IPR005532">
    <property type="entry name" value="SUMF_dom"/>
</dbReference>
<evidence type="ECO:0000259" key="1">
    <source>
        <dbReference type="Pfam" id="PF03781"/>
    </source>
</evidence>
<dbReference type="Proteomes" id="UP000323136">
    <property type="component" value="Unassembled WGS sequence"/>
</dbReference>
<dbReference type="InterPro" id="IPR042095">
    <property type="entry name" value="SUMF_sf"/>
</dbReference>
<dbReference type="NCBIfam" id="TIGR03525">
    <property type="entry name" value="GldK"/>
    <property type="match status" value="1"/>
</dbReference>
<dbReference type="Gene3D" id="3.90.1580.10">
    <property type="entry name" value="paralog of FGE (formylglycine-generating enzyme)"/>
    <property type="match status" value="1"/>
</dbReference>
<proteinExistence type="predicted"/>
<dbReference type="InterPro" id="IPR016187">
    <property type="entry name" value="CTDL_fold"/>
</dbReference>
<feature type="domain" description="Sulfatase-modifying factor enzyme-like" evidence="1">
    <location>
        <begin position="52"/>
        <end position="458"/>
    </location>
</feature>
<dbReference type="EMBL" id="VNIA01000003">
    <property type="protein sequence ID" value="TYP97863.1"/>
    <property type="molecule type" value="Genomic_DNA"/>
</dbReference>
<dbReference type="PROSITE" id="PS51257">
    <property type="entry name" value="PROKAR_LIPOPROTEIN"/>
    <property type="match status" value="1"/>
</dbReference>
<dbReference type="SUPFAM" id="SSF56436">
    <property type="entry name" value="C-type lectin-like"/>
    <property type="match status" value="1"/>
</dbReference>
<dbReference type="InterPro" id="IPR051043">
    <property type="entry name" value="Sulfatase_Mod_Factor_Kinase"/>
</dbReference>
<comment type="caution">
    <text evidence="2">The sequence shown here is derived from an EMBL/GenBank/DDBJ whole genome shotgun (WGS) entry which is preliminary data.</text>
</comment>
<dbReference type="GO" id="GO:0120147">
    <property type="term" value="F:formylglycine-generating oxidase activity"/>
    <property type="evidence" value="ECO:0007669"/>
    <property type="project" value="TreeGrafter"/>
</dbReference>
<dbReference type="InterPro" id="IPR019866">
    <property type="entry name" value="Glid_motil-assoc_lipo_GldK"/>
</dbReference>
<organism evidence="2 3">
    <name type="scientific">Tenacibaculum adriaticum</name>
    <dbReference type="NCBI Taxonomy" id="413713"/>
    <lineage>
        <taxon>Bacteria</taxon>
        <taxon>Pseudomonadati</taxon>
        <taxon>Bacteroidota</taxon>
        <taxon>Flavobacteriia</taxon>
        <taxon>Flavobacteriales</taxon>
        <taxon>Flavobacteriaceae</taxon>
        <taxon>Tenacibaculum</taxon>
    </lineage>
</organism>
<evidence type="ECO:0000313" key="2">
    <source>
        <dbReference type="EMBL" id="TYP97863.1"/>
    </source>
</evidence>
<name>A0A5S5DPK6_9FLAO</name>
<accession>A0A5S5DPK6</accession>
<sequence>MVTNFFKKYNMKKVAVLALLVTIIYSCGSSNDRGELVGVKSKRKWFAEKPYGMVFIKGGSFTMGKQDEDPLGAMNAPTRTVTVQPFYMDETEVTNSEYKEFVYWVRDSITRTKLAYQAEFSSIDPDPANAGKNAVGIQRYAFASKDTVNETSYQKYMRENYYEVGEGMDSLKPLNWQEELIWDKEEYPDTDYVEVMDSLYIKKDEALNGIRTFDTKLLNYRYYWFDNEEAARTGKNRKDFLKNEVLNVYPDTTVWIKDFNYSYNDPMHQEYFAHKAYEDYPVVGVDWDQARAFCHWRTQKKNTYQRSRKNLGLVPGFRLPTEAEWEYAARGGLDYAKYPWGGPNTTSDRGCFLANFKPVRGDYAADGALYTVEAVSYNPNGFGLFNMAGNVAEWTNTAYNQMSYYMGSTMNPNVENRENQRKIVRGGSWKDVAYFLEVGSRDWEYADTARSYIGFRTVQDYLGTKKN</sequence>
<keyword evidence="3" id="KW-1185">Reference proteome</keyword>
<dbReference type="PANTHER" id="PTHR23150:SF19">
    <property type="entry name" value="FORMYLGLYCINE-GENERATING ENZYME"/>
    <property type="match status" value="1"/>
</dbReference>
<protein>
    <submittedName>
        <fullName evidence="2">Protein involved in gliding motility GldK</fullName>
    </submittedName>
</protein>
<evidence type="ECO:0000313" key="3">
    <source>
        <dbReference type="Proteomes" id="UP000323136"/>
    </source>
</evidence>
<dbReference type="AlphaFoldDB" id="A0A5S5DPK6"/>
<gene>
    <name evidence="2" type="ORF">C7447_10328</name>
</gene>